<reference evidence="1 2" key="1">
    <citation type="submission" date="2016-10" db="EMBL/GenBank/DDBJ databases">
        <authorList>
            <person name="de Groot N.N."/>
        </authorList>
    </citation>
    <scope>NUCLEOTIDE SEQUENCE [LARGE SCALE GENOMIC DNA]</scope>
    <source>
        <strain evidence="1 2">DSM 12271</strain>
    </source>
</reference>
<dbReference type="RefSeq" id="WP_090040904.1">
    <property type="nucleotide sequence ID" value="NZ_FOKI01000012.1"/>
</dbReference>
<dbReference type="OrthoDB" id="1934617at2"/>
<dbReference type="EMBL" id="FOKI01000012">
    <property type="protein sequence ID" value="SFB11146.1"/>
    <property type="molecule type" value="Genomic_DNA"/>
</dbReference>
<evidence type="ECO:0000313" key="1">
    <source>
        <dbReference type="EMBL" id="SFB11146.1"/>
    </source>
</evidence>
<protein>
    <submittedName>
        <fullName evidence="1">Uncharacterized protein</fullName>
    </submittedName>
</protein>
<dbReference type="Proteomes" id="UP000198619">
    <property type="component" value="Unassembled WGS sequence"/>
</dbReference>
<name>A0A1I0YED6_9CLOT</name>
<dbReference type="AlphaFoldDB" id="A0A1I0YED6"/>
<evidence type="ECO:0000313" key="2">
    <source>
        <dbReference type="Proteomes" id="UP000198619"/>
    </source>
</evidence>
<accession>A0A1I0YED6</accession>
<proteinExistence type="predicted"/>
<sequence length="91" mass="10985">MKNEKDLNPNKKWCQLNKKEQIIVSTMLRDLYIRFVVENNRKPNRDEKQFIVATVYLKTEEEDIFIPANQINKYFQSKIPNYDKSIEKLGF</sequence>
<gene>
    <name evidence="1" type="ORF">SAMN04488528_101296</name>
</gene>
<keyword evidence="2" id="KW-1185">Reference proteome</keyword>
<organism evidence="1 2">
    <name type="scientific">Clostridium frigidicarnis</name>
    <dbReference type="NCBI Taxonomy" id="84698"/>
    <lineage>
        <taxon>Bacteria</taxon>
        <taxon>Bacillati</taxon>
        <taxon>Bacillota</taxon>
        <taxon>Clostridia</taxon>
        <taxon>Eubacteriales</taxon>
        <taxon>Clostridiaceae</taxon>
        <taxon>Clostridium</taxon>
    </lineage>
</organism>